<dbReference type="EMBL" id="ADBJ01000002">
    <property type="protein sequence ID" value="EFA86745.1"/>
    <property type="molecule type" value="Genomic_DNA"/>
</dbReference>
<sequence>MGDNHKENNKNNDTINNIELQLPSVSNTEIKVESNNLTTDTTTTTGTNNNNNDNNNNDSINVTTDTPTTSTTTTNIVDDNNIYDNINNDKNFDINKSHLYILPSSSNWYCSQISDCNISDSL</sequence>
<dbReference type="Proteomes" id="UP000001396">
    <property type="component" value="Unassembled WGS sequence"/>
</dbReference>
<feature type="compositionally biased region" description="Low complexity" evidence="1">
    <location>
        <begin position="35"/>
        <end position="72"/>
    </location>
</feature>
<dbReference type="InParanoid" id="D3AWS2"/>
<name>D3AWS2_HETP5</name>
<evidence type="ECO:0000313" key="3">
    <source>
        <dbReference type="Proteomes" id="UP000001396"/>
    </source>
</evidence>
<accession>D3AWS2</accession>
<feature type="compositionally biased region" description="Basic and acidic residues" evidence="1">
    <location>
        <begin position="1"/>
        <end position="10"/>
    </location>
</feature>
<dbReference type="GeneID" id="31356083"/>
<reference evidence="2 3" key="1">
    <citation type="journal article" date="2011" name="Genome Res.">
        <title>Phylogeny-wide analysis of social amoeba genomes highlights ancient origins for complex intercellular communication.</title>
        <authorList>
            <person name="Heidel A.J."/>
            <person name="Lawal H.M."/>
            <person name="Felder M."/>
            <person name="Schilde C."/>
            <person name="Helps N.R."/>
            <person name="Tunggal B."/>
            <person name="Rivero F."/>
            <person name="John U."/>
            <person name="Schleicher M."/>
            <person name="Eichinger L."/>
            <person name="Platzer M."/>
            <person name="Noegel A.A."/>
            <person name="Schaap P."/>
            <person name="Gloeckner G."/>
        </authorList>
    </citation>
    <scope>NUCLEOTIDE SEQUENCE [LARGE SCALE GENOMIC DNA]</scope>
    <source>
        <strain evidence="3">ATCC 26659 / Pp 5 / PN500</strain>
    </source>
</reference>
<proteinExistence type="predicted"/>
<evidence type="ECO:0000313" key="2">
    <source>
        <dbReference type="EMBL" id="EFA86745.1"/>
    </source>
</evidence>
<keyword evidence="3" id="KW-1185">Reference proteome</keyword>
<dbReference type="RefSeq" id="XP_020438849.1">
    <property type="nucleotide sequence ID" value="XM_020571575.1"/>
</dbReference>
<organism evidence="2 3">
    <name type="scientific">Heterostelium pallidum (strain ATCC 26659 / Pp 5 / PN500)</name>
    <name type="common">Cellular slime mold</name>
    <name type="synonym">Polysphondylium pallidum</name>
    <dbReference type="NCBI Taxonomy" id="670386"/>
    <lineage>
        <taxon>Eukaryota</taxon>
        <taxon>Amoebozoa</taxon>
        <taxon>Evosea</taxon>
        <taxon>Eumycetozoa</taxon>
        <taxon>Dictyostelia</taxon>
        <taxon>Acytosteliales</taxon>
        <taxon>Acytosteliaceae</taxon>
        <taxon>Heterostelium</taxon>
    </lineage>
</organism>
<evidence type="ECO:0000256" key="1">
    <source>
        <dbReference type="SAM" id="MobiDB-lite"/>
    </source>
</evidence>
<dbReference type="AlphaFoldDB" id="D3AWS2"/>
<comment type="caution">
    <text evidence="2">The sequence shown here is derived from an EMBL/GenBank/DDBJ whole genome shotgun (WGS) entry which is preliminary data.</text>
</comment>
<protein>
    <submittedName>
        <fullName evidence="2">Uncharacterized protein</fullName>
    </submittedName>
</protein>
<feature type="region of interest" description="Disordered" evidence="1">
    <location>
        <begin position="1"/>
        <end position="72"/>
    </location>
</feature>
<gene>
    <name evidence="2" type="ORF">PPL_00550</name>
</gene>